<protein>
    <submittedName>
        <fullName evidence="2">Uncharacterized protein</fullName>
    </submittedName>
</protein>
<feature type="compositionally biased region" description="Basic residues" evidence="1">
    <location>
        <begin position="192"/>
        <end position="207"/>
    </location>
</feature>
<proteinExistence type="predicted"/>
<evidence type="ECO:0000256" key="1">
    <source>
        <dbReference type="SAM" id="MobiDB-lite"/>
    </source>
</evidence>
<gene>
    <name evidence="2" type="ORF">RIMI_LOCUS6471414</name>
</gene>
<dbReference type="Proteomes" id="UP001176940">
    <property type="component" value="Unassembled WGS sequence"/>
</dbReference>
<sequence>MLTVTWSPVGPCSPCFSSVLSTYFTTAANRWLCSEVLTPISSKKAKNSIDKSTETDNGYVSLEGRLTGKSSEDGVQVHEPQSEMIHSEETTWAAATSRTHQTQTKAMYNKTKMNGRIFYSIVHCSLPRLPVANTVQQWQSKMRIAYKIYSIEIDMPRSPANISDEVSSEDDPSTGYSTRRSMDHPHGDSMLRNRKSHHYKKHYTTEV</sequence>
<dbReference type="EMBL" id="CAUEEQ010011659">
    <property type="protein sequence ID" value="CAJ0935779.1"/>
    <property type="molecule type" value="Genomic_DNA"/>
</dbReference>
<name>A0ABN9L8E8_9NEOB</name>
<evidence type="ECO:0000313" key="2">
    <source>
        <dbReference type="EMBL" id="CAJ0935779.1"/>
    </source>
</evidence>
<accession>A0ABN9L8E8</accession>
<feature type="compositionally biased region" description="Basic and acidic residues" evidence="1">
    <location>
        <begin position="180"/>
        <end position="191"/>
    </location>
</feature>
<feature type="region of interest" description="Disordered" evidence="1">
    <location>
        <begin position="44"/>
        <end position="75"/>
    </location>
</feature>
<organism evidence="2 3">
    <name type="scientific">Ranitomeya imitator</name>
    <name type="common">mimic poison frog</name>
    <dbReference type="NCBI Taxonomy" id="111125"/>
    <lineage>
        <taxon>Eukaryota</taxon>
        <taxon>Metazoa</taxon>
        <taxon>Chordata</taxon>
        <taxon>Craniata</taxon>
        <taxon>Vertebrata</taxon>
        <taxon>Euteleostomi</taxon>
        <taxon>Amphibia</taxon>
        <taxon>Batrachia</taxon>
        <taxon>Anura</taxon>
        <taxon>Neobatrachia</taxon>
        <taxon>Hyloidea</taxon>
        <taxon>Dendrobatidae</taxon>
        <taxon>Dendrobatinae</taxon>
        <taxon>Ranitomeya</taxon>
    </lineage>
</organism>
<feature type="region of interest" description="Disordered" evidence="1">
    <location>
        <begin position="158"/>
        <end position="207"/>
    </location>
</feature>
<keyword evidence="3" id="KW-1185">Reference proteome</keyword>
<reference evidence="2" key="1">
    <citation type="submission" date="2023-07" db="EMBL/GenBank/DDBJ databases">
        <authorList>
            <person name="Stuckert A."/>
        </authorList>
    </citation>
    <scope>NUCLEOTIDE SEQUENCE</scope>
</reference>
<evidence type="ECO:0000313" key="3">
    <source>
        <dbReference type="Proteomes" id="UP001176940"/>
    </source>
</evidence>
<comment type="caution">
    <text evidence="2">The sequence shown here is derived from an EMBL/GenBank/DDBJ whole genome shotgun (WGS) entry which is preliminary data.</text>
</comment>